<proteinExistence type="predicted"/>
<feature type="compositionally biased region" description="Polar residues" evidence="1">
    <location>
        <begin position="7"/>
        <end position="18"/>
    </location>
</feature>
<protein>
    <submittedName>
        <fullName evidence="2">Uncharacterized protein</fullName>
    </submittedName>
</protein>
<reference evidence="2" key="1">
    <citation type="submission" date="2015-11" db="EMBL/GenBank/DDBJ databases">
        <title>De novo transcriptome assembly of four potential Pierce s Disease insect vectors from Arizona vineyards.</title>
        <authorList>
            <person name="Tassone E.E."/>
        </authorList>
    </citation>
    <scope>NUCLEOTIDE SEQUENCE</scope>
</reference>
<feature type="region of interest" description="Disordered" evidence="1">
    <location>
        <begin position="75"/>
        <end position="110"/>
    </location>
</feature>
<dbReference type="AlphaFoldDB" id="A0A1B6G919"/>
<accession>A0A1B6G919</accession>
<evidence type="ECO:0000256" key="1">
    <source>
        <dbReference type="SAM" id="MobiDB-lite"/>
    </source>
</evidence>
<dbReference type="EMBL" id="GECZ01010832">
    <property type="protein sequence ID" value="JAS58937.1"/>
    <property type="molecule type" value="Transcribed_RNA"/>
</dbReference>
<feature type="non-terminal residue" evidence="2">
    <location>
        <position position="110"/>
    </location>
</feature>
<sequence length="110" mass="11990">NLDIGQTVETVTSCNPGLSAQECDNLENDSTRPTATSNSTIVTVGLDLEHPSAYKTQVNDEVVLNQRKPDLLQINDKSIRNNDDALPITTNTTSAEPGLQLTKKGQIRKR</sequence>
<organism evidence="2">
    <name type="scientific">Cuerna arida</name>
    <dbReference type="NCBI Taxonomy" id="1464854"/>
    <lineage>
        <taxon>Eukaryota</taxon>
        <taxon>Metazoa</taxon>
        <taxon>Ecdysozoa</taxon>
        <taxon>Arthropoda</taxon>
        <taxon>Hexapoda</taxon>
        <taxon>Insecta</taxon>
        <taxon>Pterygota</taxon>
        <taxon>Neoptera</taxon>
        <taxon>Paraneoptera</taxon>
        <taxon>Hemiptera</taxon>
        <taxon>Auchenorrhyncha</taxon>
        <taxon>Membracoidea</taxon>
        <taxon>Cicadellidae</taxon>
        <taxon>Cicadellinae</taxon>
        <taxon>Proconiini</taxon>
        <taxon>Cuerna</taxon>
    </lineage>
</organism>
<evidence type="ECO:0000313" key="2">
    <source>
        <dbReference type="EMBL" id="JAS58937.1"/>
    </source>
</evidence>
<gene>
    <name evidence="2" type="ORF">g.44649</name>
</gene>
<name>A0A1B6G919_9HEMI</name>
<feature type="region of interest" description="Disordered" evidence="1">
    <location>
        <begin position="1"/>
        <end position="37"/>
    </location>
</feature>
<feature type="non-terminal residue" evidence="2">
    <location>
        <position position="1"/>
    </location>
</feature>